<dbReference type="AlphaFoldDB" id="C0QIG9"/>
<gene>
    <name evidence="1" type="ordered locus">HRM2_48650</name>
</gene>
<dbReference type="KEGG" id="dat:HRM2_48650"/>
<evidence type="ECO:0000313" key="2">
    <source>
        <dbReference type="Proteomes" id="UP000000442"/>
    </source>
</evidence>
<accession>C0QIG9</accession>
<dbReference type="Proteomes" id="UP000000442">
    <property type="component" value="Chromosome"/>
</dbReference>
<dbReference type="OrthoDB" id="594021at2"/>
<keyword evidence="2" id="KW-1185">Reference proteome</keyword>
<proteinExistence type="predicted"/>
<dbReference type="RefSeq" id="WP_015906620.1">
    <property type="nucleotide sequence ID" value="NC_012108.1"/>
</dbReference>
<sequence length="310" mass="34617">MKEVKTEYGVIKDYLNLEMHDSSLPASLMITGYTEIKTPYGILVPQYEVEDFGRMEHKYVLFYPSGTLRKVPLQEKQDIDTNYGKIAAEMLLFYKDGSLKKLFPLTGKLSGFWTEENEFALAEDLTLKLPTGEITAKMISLGFHNSGNIRSITFWPGEIISINTAFGNIETRTGISFYDDGGIKSLEPALPTAVETSIGTLQAFDNDPDGISGDLNSLCFDQEGHVSALCTTSSRVIVTVDFETQKTYEPMEKESLCSESVKVAVPLQIQFISGKVRFNKNPNDEYDIATCSFKVEKYITDLAIPTYECS</sequence>
<organism evidence="1 2">
    <name type="scientific">Desulforapulum autotrophicum (strain ATCC 43914 / DSM 3382 / VKM B-1955 / HRM2)</name>
    <name type="common">Desulfobacterium autotrophicum</name>
    <dbReference type="NCBI Taxonomy" id="177437"/>
    <lineage>
        <taxon>Bacteria</taxon>
        <taxon>Pseudomonadati</taxon>
        <taxon>Thermodesulfobacteriota</taxon>
        <taxon>Desulfobacteria</taxon>
        <taxon>Desulfobacterales</taxon>
        <taxon>Desulfobacteraceae</taxon>
        <taxon>Desulforapulum</taxon>
    </lineage>
</organism>
<dbReference type="HOGENOM" id="CLU_065973_0_0_7"/>
<evidence type="ECO:0000313" key="1">
    <source>
        <dbReference type="EMBL" id="ACN17913.1"/>
    </source>
</evidence>
<reference evidence="1 2" key="1">
    <citation type="journal article" date="2009" name="Environ. Microbiol.">
        <title>Genome sequence of Desulfobacterium autotrophicum HRM2, a marine sulfate reducer oxidizing organic carbon completely to carbon dioxide.</title>
        <authorList>
            <person name="Strittmatter A.W."/>
            <person name="Liesegang H."/>
            <person name="Rabus R."/>
            <person name="Decker I."/>
            <person name="Amann J."/>
            <person name="Andres S."/>
            <person name="Henne A."/>
            <person name="Fricke W.F."/>
            <person name="Martinez-Arias R."/>
            <person name="Bartels D."/>
            <person name="Goesmann A."/>
            <person name="Krause L."/>
            <person name="Puehler A."/>
            <person name="Klenk H.P."/>
            <person name="Richter M."/>
            <person name="Schuler M."/>
            <person name="Gloeckner F.O."/>
            <person name="Meyerdierks A."/>
            <person name="Gottschalk G."/>
            <person name="Amann R."/>
        </authorList>
    </citation>
    <scope>NUCLEOTIDE SEQUENCE [LARGE SCALE GENOMIC DNA]</scope>
    <source>
        <strain evidence="2">ATCC 43914 / DSM 3382 / HRM2</strain>
    </source>
</reference>
<name>C0QIG9_DESAH</name>
<dbReference type="eggNOG" id="COG2849">
    <property type="taxonomic scope" value="Bacteria"/>
</dbReference>
<protein>
    <submittedName>
        <fullName evidence="1">Uncharacterized protein</fullName>
    </submittedName>
</protein>
<dbReference type="EMBL" id="CP001087">
    <property type="protein sequence ID" value="ACN17913.1"/>
    <property type="molecule type" value="Genomic_DNA"/>
</dbReference>